<protein>
    <submittedName>
        <fullName evidence="1">Uncharacterized protein</fullName>
    </submittedName>
</protein>
<dbReference type="EMBL" id="HBUF01577674">
    <property type="protein sequence ID" value="CAG6768918.1"/>
    <property type="molecule type" value="Transcribed_RNA"/>
</dbReference>
<name>A0A8D9ALT2_9HEMI</name>
<accession>A0A8D9ALT2</accession>
<evidence type="ECO:0000313" key="1">
    <source>
        <dbReference type="EMBL" id="CAG6768918.1"/>
    </source>
</evidence>
<proteinExistence type="predicted"/>
<organism evidence="1">
    <name type="scientific">Cacopsylla melanoneura</name>
    <dbReference type="NCBI Taxonomy" id="428564"/>
    <lineage>
        <taxon>Eukaryota</taxon>
        <taxon>Metazoa</taxon>
        <taxon>Ecdysozoa</taxon>
        <taxon>Arthropoda</taxon>
        <taxon>Hexapoda</taxon>
        <taxon>Insecta</taxon>
        <taxon>Pterygota</taxon>
        <taxon>Neoptera</taxon>
        <taxon>Paraneoptera</taxon>
        <taxon>Hemiptera</taxon>
        <taxon>Sternorrhyncha</taxon>
        <taxon>Psylloidea</taxon>
        <taxon>Psyllidae</taxon>
        <taxon>Psyllinae</taxon>
        <taxon>Cacopsylla</taxon>
    </lineage>
</organism>
<dbReference type="AlphaFoldDB" id="A0A8D9ALT2"/>
<sequence>MLKSHRDTNKIMSKRPELRETKDLFTEFGPNYKTRLGTKCAFKARFSNFSELVNRALGTGFPPSCEKKIPGLFQVLIFTFPGLFERLELKISRKSIQNSI</sequence>
<reference evidence="1" key="1">
    <citation type="submission" date="2021-05" db="EMBL/GenBank/DDBJ databases">
        <authorList>
            <person name="Alioto T."/>
            <person name="Alioto T."/>
            <person name="Gomez Garrido J."/>
        </authorList>
    </citation>
    <scope>NUCLEOTIDE SEQUENCE</scope>
</reference>